<reference evidence="2 3" key="1">
    <citation type="submission" date="2017-06" db="EMBL/GenBank/DDBJ databases">
        <authorList>
            <person name="Kim H.J."/>
            <person name="Triplett B.A."/>
        </authorList>
    </citation>
    <scope>NUCLEOTIDE SEQUENCE [LARGE SCALE GENOMIC DNA]</scope>
    <source>
        <strain evidence="2 3">DSM 13116</strain>
    </source>
</reference>
<sequence>MDLTTLTAIPARKLALGLGGALAVLLLCLASAWSGYRHGHATAKAEGDTALAELRQAEATAWAESKAKALDRYVAATQRADQTAADYLAARQRLAQTRTLITKEIPHATAGLAACAFGPDFVRVYNQALGLGGPGVPEAANSGGAATDPAAPAAADAGLR</sequence>
<evidence type="ECO:0000313" key="3">
    <source>
        <dbReference type="Proteomes" id="UP000198324"/>
    </source>
</evidence>
<gene>
    <name evidence="2" type="ORF">SAMN04488503_2014</name>
</gene>
<dbReference type="AlphaFoldDB" id="A0A239AKM7"/>
<feature type="compositionally biased region" description="Low complexity" evidence="1">
    <location>
        <begin position="145"/>
        <end position="160"/>
    </location>
</feature>
<proteinExistence type="predicted"/>
<evidence type="ECO:0000313" key="2">
    <source>
        <dbReference type="EMBL" id="SNR95548.1"/>
    </source>
</evidence>
<evidence type="ECO:0000256" key="1">
    <source>
        <dbReference type="SAM" id="MobiDB-lite"/>
    </source>
</evidence>
<accession>A0A239AKM7</accession>
<protein>
    <submittedName>
        <fullName evidence="2">Uncharacterized protein</fullName>
    </submittedName>
</protein>
<dbReference type="OrthoDB" id="5462473at2"/>
<name>A0A239AKM7_9BACT</name>
<feature type="region of interest" description="Disordered" evidence="1">
    <location>
        <begin position="139"/>
        <end position="160"/>
    </location>
</feature>
<dbReference type="EMBL" id="FZOC01000004">
    <property type="protein sequence ID" value="SNR95548.1"/>
    <property type="molecule type" value="Genomic_DNA"/>
</dbReference>
<dbReference type="Proteomes" id="UP000198324">
    <property type="component" value="Unassembled WGS sequence"/>
</dbReference>
<organism evidence="2 3">
    <name type="scientific">Humidesulfovibrio mexicanus</name>
    <dbReference type="NCBI Taxonomy" id="147047"/>
    <lineage>
        <taxon>Bacteria</taxon>
        <taxon>Pseudomonadati</taxon>
        <taxon>Thermodesulfobacteriota</taxon>
        <taxon>Desulfovibrionia</taxon>
        <taxon>Desulfovibrionales</taxon>
        <taxon>Desulfovibrionaceae</taxon>
        <taxon>Humidesulfovibrio</taxon>
    </lineage>
</organism>
<keyword evidence="3" id="KW-1185">Reference proteome</keyword>